<feature type="compositionally biased region" description="Low complexity" evidence="1">
    <location>
        <begin position="595"/>
        <end position="611"/>
    </location>
</feature>
<feature type="region of interest" description="Disordered" evidence="1">
    <location>
        <begin position="207"/>
        <end position="385"/>
    </location>
</feature>
<feature type="transmembrane region" description="Helical" evidence="2">
    <location>
        <begin position="1012"/>
        <end position="1036"/>
    </location>
</feature>
<feature type="region of interest" description="Disordered" evidence="1">
    <location>
        <begin position="577"/>
        <end position="695"/>
    </location>
</feature>
<feature type="compositionally biased region" description="Low complexity" evidence="1">
    <location>
        <begin position="347"/>
        <end position="358"/>
    </location>
</feature>
<feature type="compositionally biased region" description="Low complexity" evidence="1">
    <location>
        <begin position="275"/>
        <end position="298"/>
    </location>
</feature>
<feature type="compositionally biased region" description="Basic and acidic residues" evidence="1">
    <location>
        <begin position="516"/>
        <end position="538"/>
    </location>
</feature>
<feature type="region of interest" description="Disordered" evidence="1">
    <location>
        <begin position="118"/>
        <end position="180"/>
    </location>
</feature>
<feature type="compositionally biased region" description="Basic and acidic residues" evidence="1">
    <location>
        <begin position="210"/>
        <end position="219"/>
    </location>
</feature>
<evidence type="ECO:0000256" key="3">
    <source>
        <dbReference type="SAM" id="SignalP"/>
    </source>
</evidence>
<sequence length="1198" mass="136042">MELLMARFFCVLVATGLASGESLYYKLPKDHDPSKEIRGNSFGLENFLLQAYKDVDTVNVEATPPPKRTREKDAYKKREPTNHRGQTYGLENLAPSLYNLGQPSLGLSDYVTDYNSANDHPKWIASEPETVKTKENERRNKVRKPGKHVVRRPVSKPTEPPTPSTTERVEEPQNVDLDYGQPTPIVREAEAGGLVAEASYAIPKTQEIPVSEKDVDQPQKQRPRKRVTMRRRKRPNQNSQDGETGQQQPNETGFGNDVRDNFDVLKESETIPALSTSTSTTTTSTTTTSTTTTTTTTTTPPPTTTVKARTDKERPNRRKPGGFRRVPADDQNYSQTTPVYRNDLESNESNTPTTNTPEVIEYSEEPFVRTSTTTTPRSTSSEETSAADLKTFLKQQNGPLSLSELLQTQNLSLADFLKNRKEAALLLSGRRGSTTQRPDSREHIRNSFNTKSRPFTRTRQDPESDDSRSSERVRSTEATTTSTDRYTYNGFVPKNPRGRHGHFKGVYPTVKSNFGSEEKSNESRDRLRESQENRKSDFKFDKSINQVTTEPTRPRIEVKNIPKRFNDLRLKLRIHRRKYNPHSTTNSIDKESKTESSTTPATTVTVSSTQTTREKVTTTEEVPTTKKLGIRIPFKSSNNPELSLILPNKNKSEEKVEKRERFSSYSSRLQTSKKSSQEKDDLSKESNNIEETTTSKVIMNETKLPLDDIEMDDDDKDTTPVWEPKLNTERPKEEKDKSTTMKVEVVGRIPLPSEQQKYESKDEILELLKPGSNSDRLQRILESRNMTVKELLENREKSSLQTNFTQLFNKDDLLQQRRNEIKTTTTPDPTFKVFQSLPDFHPIHRNLFQKNVKDLKSNSYPDSVVDESRPIPVISSTTHEPRGSKQLTNVVEVKKKLLLNSESESRDSLEGNDGVLDRWNTREKVLLYNVAFTTEKKPLPTLRPILDFPLNGKKENNVEESDIILLETIKRSQEANRKLKSNINEILQEQSQVKEIKSDIDKSFIPPAVKSAIIASSVVLGLAMFVFVAIFAACGWKQRQIRLRARSSILNDALAKSDSEKKVQRTSALSPVFKQPSVYKKSLEADNESSSGASISSNASSYLWNTLKNTFAGRTTLKSRLDKESKPREDRLEGLKTVLRSHETRRSDILVEEDGSEEIVPKTLLKQEERFSMRKNDYIKRSPSFTTSSHFSSCSHGH</sequence>
<organism evidence="4">
    <name type="scientific">Menopon gallinae</name>
    <name type="common">poultry shaft louse</name>
    <dbReference type="NCBI Taxonomy" id="328185"/>
    <lineage>
        <taxon>Eukaryota</taxon>
        <taxon>Metazoa</taxon>
        <taxon>Ecdysozoa</taxon>
        <taxon>Arthropoda</taxon>
        <taxon>Hexapoda</taxon>
        <taxon>Insecta</taxon>
        <taxon>Pterygota</taxon>
        <taxon>Neoptera</taxon>
        <taxon>Paraneoptera</taxon>
        <taxon>Psocodea</taxon>
        <taxon>Troctomorpha</taxon>
        <taxon>Phthiraptera</taxon>
        <taxon>Amblycera</taxon>
        <taxon>Menoponidae</taxon>
        <taxon>Menopon</taxon>
    </lineage>
</organism>
<feature type="region of interest" description="Disordered" evidence="1">
    <location>
        <begin position="60"/>
        <end position="88"/>
    </location>
</feature>
<name>A0AAW2IDV1_9NEOP</name>
<feature type="chain" id="PRO_5043699661" evidence="3">
    <location>
        <begin position="21"/>
        <end position="1198"/>
    </location>
</feature>
<evidence type="ECO:0000313" key="4">
    <source>
        <dbReference type="EMBL" id="KAL0280512.1"/>
    </source>
</evidence>
<evidence type="ECO:0000256" key="1">
    <source>
        <dbReference type="SAM" id="MobiDB-lite"/>
    </source>
</evidence>
<accession>A0AAW2IDV1</accession>
<feature type="compositionally biased region" description="Polar residues" evidence="1">
    <location>
        <begin position="446"/>
        <end position="457"/>
    </location>
</feature>
<feature type="compositionally biased region" description="Low complexity" evidence="1">
    <location>
        <begin position="369"/>
        <end position="384"/>
    </location>
</feature>
<gene>
    <name evidence="4" type="ORF">PYX00_001781</name>
</gene>
<dbReference type="EMBL" id="JARGDH010000001">
    <property type="protein sequence ID" value="KAL0280512.1"/>
    <property type="molecule type" value="Genomic_DNA"/>
</dbReference>
<evidence type="ECO:0000256" key="2">
    <source>
        <dbReference type="SAM" id="Phobius"/>
    </source>
</evidence>
<keyword evidence="3" id="KW-0732">Signal</keyword>
<feature type="compositionally biased region" description="Basic and acidic residues" evidence="1">
    <location>
        <begin position="675"/>
        <end position="684"/>
    </location>
</feature>
<protein>
    <submittedName>
        <fullName evidence="4">Uncharacterized protein</fullName>
    </submittedName>
</protein>
<feature type="compositionally biased region" description="Polar residues" evidence="1">
    <location>
        <begin position="685"/>
        <end position="695"/>
    </location>
</feature>
<dbReference type="AlphaFoldDB" id="A0AAW2IDV1"/>
<feature type="compositionally biased region" description="Basic and acidic residues" evidence="1">
    <location>
        <begin position="68"/>
        <end position="82"/>
    </location>
</feature>
<feature type="region of interest" description="Disordered" evidence="1">
    <location>
        <begin position="708"/>
        <end position="740"/>
    </location>
</feature>
<reference evidence="4" key="1">
    <citation type="journal article" date="2024" name="Gigascience">
        <title>Chromosome-level genome of the poultry shaft louse Menopon gallinae provides insight into the host-switching and adaptive evolution of parasitic lice.</title>
        <authorList>
            <person name="Xu Y."/>
            <person name="Ma L."/>
            <person name="Liu S."/>
            <person name="Liang Y."/>
            <person name="Liu Q."/>
            <person name="He Z."/>
            <person name="Tian L."/>
            <person name="Duan Y."/>
            <person name="Cai W."/>
            <person name="Li H."/>
            <person name="Song F."/>
        </authorList>
    </citation>
    <scope>NUCLEOTIDE SEQUENCE</scope>
    <source>
        <strain evidence="4">Cailab_2023a</strain>
    </source>
</reference>
<feature type="compositionally biased region" description="Basic and acidic residues" evidence="1">
    <location>
        <begin position="458"/>
        <end position="475"/>
    </location>
</feature>
<proteinExistence type="predicted"/>
<feature type="region of interest" description="Disordered" evidence="1">
    <location>
        <begin position="1178"/>
        <end position="1198"/>
    </location>
</feature>
<feature type="compositionally biased region" description="Polar residues" evidence="1">
    <location>
        <begin position="663"/>
        <end position="674"/>
    </location>
</feature>
<feature type="compositionally biased region" description="Polar residues" evidence="1">
    <location>
        <begin position="236"/>
        <end position="253"/>
    </location>
</feature>
<keyword evidence="2" id="KW-0812">Transmembrane</keyword>
<feature type="compositionally biased region" description="Low complexity" evidence="1">
    <location>
        <begin position="476"/>
        <end position="487"/>
    </location>
</feature>
<feature type="compositionally biased region" description="Basic residues" evidence="1">
    <location>
        <begin position="221"/>
        <end position="235"/>
    </location>
</feature>
<feature type="compositionally biased region" description="Basic and acidic residues" evidence="1">
    <location>
        <begin position="650"/>
        <end position="662"/>
    </location>
</feature>
<feature type="compositionally biased region" description="Basic and acidic residues" evidence="1">
    <location>
        <begin position="257"/>
        <end position="269"/>
    </location>
</feature>
<feature type="compositionally biased region" description="Basic and acidic residues" evidence="1">
    <location>
        <begin position="129"/>
        <end position="139"/>
    </location>
</feature>
<keyword evidence="2" id="KW-1133">Transmembrane helix</keyword>
<feature type="compositionally biased region" description="Basic and acidic residues" evidence="1">
    <location>
        <begin position="726"/>
        <end position="739"/>
    </location>
</feature>
<comment type="caution">
    <text evidence="4">The sequence shown here is derived from an EMBL/GenBank/DDBJ whole genome shotgun (WGS) entry which is preliminary data.</text>
</comment>
<feature type="region of interest" description="Disordered" evidence="1">
    <location>
        <begin position="427"/>
        <end position="538"/>
    </location>
</feature>
<feature type="compositionally biased region" description="Basic residues" evidence="1">
    <location>
        <begin position="140"/>
        <end position="154"/>
    </location>
</feature>
<feature type="signal peptide" evidence="3">
    <location>
        <begin position="1"/>
        <end position="20"/>
    </location>
</feature>
<keyword evidence="2" id="KW-0472">Membrane</keyword>
<feature type="compositionally biased region" description="Low complexity" evidence="1">
    <location>
        <begin position="1182"/>
        <end position="1198"/>
    </location>
</feature>